<evidence type="ECO:0000313" key="2">
    <source>
        <dbReference type="Proteomes" id="UP000831327"/>
    </source>
</evidence>
<organism evidence="1 2">
    <name type="scientific">Roseomonas fluvialis</name>
    <dbReference type="NCBI Taxonomy" id="1750527"/>
    <lineage>
        <taxon>Bacteria</taxon>
        <taxon>Pseudomonadati</taxon>
        <taxon>Pseudomonadota</taxon>
        <taxon>Alphaproteobacteria</taxon>
        <taxon>Acetobacterales</taxon>
        <taxon>Roseomonadaceae</taxon>
        <taxon>Roseomonas</taxon>
    </lineage>
</organism>
<dbReference type="Proteomes" id="UP000831327">
    <property type="component" value="Chromosome"/>
</dbReference>
<proteinExistence type="predicted"/>
<reference evidence="1 2" key="1">
    <citation type="journal article" date="2016" name="Microbes Environ.">
        <title>Phylogenetically diverse aerobic anoxygenic phototrophic bacteria isolated from epilithic biofilms in Tama river, Japan.</title>
        <authorList>
            <person name="Hirose S."/>
            <person name="Matsuura K."/>
            <person name="Haruta S."/>
        </authorList>
    </citation>
    <scope>NUCLEOTIDE SEQUENCE [LARGE SCALE GENOMIC DNA]</scope>
    <source>
        <strain evidence="1 2">S08</strain>
    </source>
</reference>
<evidence type="ECO:0000313" key="1">
    <source>
        <dbReference type="EMBL" id="BDG70922.1"/>
    </source>
</evidence>
<accession>A0ABN6NWW7</accession>
<sequence length="115" mass="12620">MTITSILLILDEPIDVTASETATLEITDWHVERPDHGVLVAEGMPAECCFDDGNRNLFDHGGAVALFKPPALARNTRRSETLACHHVLLGPMLDALRSRHARRRGNGISRRARAG</sequence>
<name>A0ABN6NWW7_9PROT</name>
<keyword evidence="2" id="KW-1185">Reference proteome</keyword>
<gene>
    <name evidence="1" type="ORF">Rmf_08510</name>
</gene>
<dbReference type="RefSeq" id="WP_244458227.1">
    <property type="nucleotide sequence ID" value="NZ_AP025637.1"/>
</dbReference>
<protein>
    <submittedName>
        <fullName evidence="1">Uncharacterized protein</fullName>
    </submittedName>
</protein>
<dbReference type="EMBL" id="AP025637">
    <property type="protein sequence ID" value="BDG70922.1"/>
    <property type="molecule type" value="Genomic_DNA"/>
</dbReference>